<dbReference type="PANTHER" id="PTHR11070:SF2">
    <property type="entry name" value="ATP-DEPENDENT DNA HELICASE SRS2"/>
    <property type="match status" value="1"/>
</dbReference>
<dbReference type="InterPro" id="IPR011335">
    <property type="entry name" value="Restrct_endonuc-II-like"/>
</dbReference>
<dbReference type="PROSITE" id="PS51217">
    <property type="entry name" value="UVRD_HELICASE_CTER"/>
    <property type="match status" value="1"/>
</dbReference>
<evidence type="ECO:0000256" key="2">
    <source>
        <dbReference type="ARBA" id="ARBA00022722"/>
    </source>
</evidence>
<dbReference type="RefSeq" id="WP_126595126.1">
    <property type="nucleotide sequence ID" value="NZ_BIFQ01000001.1"/>
</dbReference>
<dbReference type="GO" id="GO:0005829">
    <property type="term" value="C:cytosol"/>
    <property type="evidence" value="ECO:0007669"/>
    <property type="project" value="TreeGrafter"/>
</dbReference>
<dbReference type="SUPFAM" id="SSF52980">
    <property type="entry name" value="Restriction endonuclease-like"/>
    <property type="match status" value="1"/>
</dbReference>
<dbReference type="InterPro" id="IPR027417">
    <property type="entry name" value="P-loop_NTPase"/>
</dbReference>
<evidence type="ECO:0000313" key="19">
    <source>
        <dbReference type="Proteomes" id="UP000287224"/>
    </source>
</evidence>
<evidence type="ECO:0000256" key="8">
    <source>
        <dbReference type="ARBA" id="ARBA00022840"/>
    </source>
</evidence>
<dbReference type="Gene3D" id="3.90.320.10">
    <property type="match status" value="1"/>
</dbReference>
<dbReference type="PROSITE" id="PS51198">
    <property type="entry name" value="UVRD_HELICASE_ATP_BIND"/>
    <property type="match status" value="1"/>
</dbReference>
<keyword evidence="3 15" id="KW-0547">Nucleotide-binding</keyword>
<dbReference type="EMBL" id="BIFQ01000001">
    <property type="protein sequence ID" value="GCE03906.1"/>
    <property type="molecule type" value="Genomic_DNA"/>
</dbReference>
<dbReference type="Gene3D" id="1.10.10.160">
    <property type="match status" value="1"/>
</dbReference>
<dbReference type="CDD" id="cd17932">
    <property type="entry name" value="DEXQc_UvrD"/>
    <property type="match status" value="1"/>
</dbReference>
<evidence type="ECO:0000256" key="14">
    <source>
        <dbReference type="ARBA" id="ARBA00048988"/>
    </source>
</evidence>
<dbReference type="GO" id="GO:0004527">
    <property type="term" value="F:exonuclease activity"/>
    <property type="evidence" value="ECO:0007669"/>
    <property type="project" value="UniProtKB-KW"/>
</dbReference>
<proteinExistence type="inferred from homology"/>
<reference evidence="19" key="1">
    <citation type="submission" date="2018-12" db="EMBL/GenBank/DDBJ databases">
        <title>Tengunoibacter tsumagoiensis gen. nov., sp. nov., Dictyobacter kobayashii sp. nov., D. alpinus sp. nov., and D. joshuensis sp. nov. and description of Dictyobacteraceae fam. nov. within the order Ktedonobacterales isolated from Tengu-no-mugimeshi.</title>
        <authorList>
            <person name="Wang C.M."/>
            <person name="Zheng Y."/>
            <person name="Sakai Y."/>
            <person name="Toyoda A."/>
            <person name="Minakuchi Y."/>
            <person name="Abe K."/>
            <person name="Yokota A."/>
            <person name="Yabe S."/>
        </authorList>
    </citation>
    <scope>NUCLEOTIDE SEQUENCE [LARGE SCALE GENOMIC DNA]</scope>
    <source>
        <strain evidence="19">S-27</strain>
    </source>
</reference>
<evidence type="ECO:0000259" key="16">
    <source>
        <dbReference type="PROSITE" id="PS51198"/>
    </source>
</evidence>
<dbReference type="InterPro" id="IPR013986">
    <property type="entry name" value="DExx_box_DNA_helicase_dom_sf"/>
</dbReference>
<evidence type="ECO:0000256" key="12">
    <source>
        <dbReference type="ARBA" id="ARBA00034617"/>
    </source>
</evidence>
<keyword evidence="19" id="KW-1185">Reference proteome</keyword>
<dbReference type="Pfam" id="PF12705">
    <property type="entry name" value="PDDEXK_1"/>
    <property type="match status" value="1"/>
</dbReference>
<dbReference type="InterPro" id="IPR038726">
    <property type="entry name" value="PDDEXK_AddAB-type"/>
</dbReference>
<comment type="caution">
    <text evidence="18">The sequence shown here is derived from an EMBL/GenBank/DDBJ whole genome shotgun (WGS) entry which is preliminary data.</text>
</comment>
<dbReference type="PANTHER" id="PTHR11070">
    <property type="entry name" value="UVRD / RECB / PCRA DNA HELICASE FAMILY MEMBER"/>
    <property type="match status" value="1"/>
</dbReference>
<comment type="similarity">
    <text evidence="1">Belongs to the helicase family. UvrD subfamily.</text>
</comment>
<dbReference type="InterPro" id="IPR011604">
    <property type="entry name" value="PDDEXK-like_dom_sf"/>
</dbReference>
<dbReference type="InterPro" id="IPR014017">
    <property type="entry name" value="DNA_helicase_UvrD-like_C"/>
</dbReference>
<evidence type="ECO:0000256" key="5">
    <source>
        <dbReference type="ARBA" id="ARBA00022801"/>
    </source>
</evidence>
<dbReference type="Pfam" id="PF00580">
    <property type="entry name" value="UvrD-helicase"/>
    <property type="match status" value="1"/>
</dbReference>
<dbReference type="InterPro" id="IPR014016">
    <property type="entry name" value="UvrD-like_ATP-bd"/>
</dbReference>
<evidence type="ECO:0000256" key="11">
    <source>
        <dbReference type="ARBA" id="ARBA00023235"/>
    </source>
</evidence>
<keyword evidence="5 15" id="KW-0378">Hydrolase</keyword>
<keyword evidence="6 15" id="KW-0347">Helicase</keyword>
<feature type="domain" description="UvrD-like helicase ATP-binding" evidence="16">
    <location>
        <begin position="16"/>
        <end position="321"/>
    </location>
</feature>
<evidence type="ECO:0000313" key="18">
    <source>
        <dbReference type="EMBL" id="GCE03906.1"/>
    </source>
</evidence>
<dbReference type="GO" id="GO:0033202">
    <property type="term" value="C:DNA helicase complex"/>
    <property type="evidence" value="ECO:0007669"/>
    <property type="project" value="TreeGrafter"/>
</dbReference>
<keyword evidence="4" id="KW-0227">DNA damage</keyword>
<dbReference type="AlphaFoldDB" id="A0A401ZAS6"/>
<name>A0A401ZAS6_9CHLR</name>
<dbReference type="Proteomes" id="UP000287224">
    <property type="component" value="Unassembled WGS sequence"/>
</dbReference>
<protein>
    <recommendedName>
        <fullName evidence="13">DNA 3'-5' helicase</fullName>
        <ecNumber evidence="13">5.6.2.4</ecNumber>
    </recommendedName>
</protein>
<dbReference type="SUPFAM" id="SSF52540">
    <property type="entry name" value="P-loop containing nucleoside triphosphate hydrolases"/>
    <property type="match status" value="1"/>
</dbReference>
<dbReference type="OrthoDB" id="9810135at2"/>
<comment type="catalytic activity">
    <reaction evidence="12">
        <text>Couples ATP hydrolysis with the unwinding of duplex DNA by translocating in the 3'-5' direction.</text>
        <dbReference type="EC" id="5.6.2.4"/>
    </reaction>
</comment>
<evidence type="ECO:0000256" key="15">
    <source>
        <dbReference type="PROSITE-ProRule" id="PRU00560"/>
    </source>
</evidence>
<keyword evidence="2" id="KW-0540">Nuclease</keyword>
<dbReference type="Pfam" id="PF13361">
    <property type="entry name" value="UvrD_C"/>
    <property type="match status" value="2"/>
</dbReference>
<evidence type="ECO:0000259" key="17">
    <source>
        <dbReference type="PROSITE" id="PS51217"/>
    </source>
</evidence>
<evidence type="ECO:0000256" key="4">
    <source>
        <dbReference type="ARBA" id="ARBA00022763"/>
    </source>
</evidence>
<dbReference type="Gene3D" id="3.40.50.300">
    <property type="entry name" value="P-loop containing nucleotide triphosphate hydrolases"/>
    <property type="match status" value="3"/>
</dbReference>
<evidence type="ECO:0000256" key="3">
    <source>
        <dbReference type="ARBA" id="ARBA00022741"/>
    </source>
</evidence>
<gene>
    <name evidence="18" type="ORF">KDAU_12350</name>
</gene>
<feature type="domain" description="UvrD-like helicase C-terminal" evidence="17">
    <location>
        <begin position="340"/>
        <end position="611"/>
    </location>
</feature>
<accession>A0A401ZAS6</accession>
<sequence>MIETGGAISPLLISHYEMNDDQRAIVAHKQGPLRVIAGPGSGKTYSLTLLAMNLLLCGDTPPEGMILCTYTQKAAYEMQDRLYEIARKIGYTEDLSQIKVGTIHSICKQFLIRHLNHTPLGNNFETLDQFSQQMLIYRHLDELCSPGMLRFLSEQWGSGWQIAKKLRFLCDKIAEELIVDRLLQEFPHPYLDASSDQRTLTSMLPHIYRKYAALLRDANYVDFAHLQKYAYDLLQQPTVFQSIAQHIRYVLVDEYQDTNYIQEQILSKLALANGERNLCVVGDEDQALYRFRGATVRNILEFAQTFPDCKQVQLTLNYRSHAAIIATCNRWMESLHASFPQAPTYLSGIFRTKKTIRSALSPAETAHYPAVITLEARDHNDEAEQFARLIYELKQEGRIQDYSQVAILLHSVRSSYSQPYIDALEKYHITTHCPRARNYFNQPEIQLLLGCFAQLLHLQEANFTPEQENFLLYLQSCRELLTLTCQRHRDLTSELHAIQEEIWTTSEWSETAEKQLADYFYRFIFTSAFDTYRADKQALASLVIFSQHLKAFLTSFQHTHLSTRNLAAIQYDFFHTFLYFLHLDGVNQFENPDELVPLDHVQIMTIHQAKGLEFPVVIVGRLDKAPPQGGNEDRALRPYYQRAAVEPEKYIPAFDTRRLFYVAFSRARQVLILSAPLKPHSQFSLLWYNTQALEYHYRELMLQMPPAEEVQPHEPPKRRLSLTGHITLYDTCPRQFEYLREHNFSPAHTANTFYGQLIHQTLEGIHRLALEQPLNSVHEHLILELFERTFYFLTCSGMTPLDQASKQKALAQILRYFDQNQDLLDQVYDAEYSFQVEKDQYLLTGKMDLLVRGQQGLEIIDFKSGTRPEEDAAIVAAYKQQLYLYAHALERRTRQLPARLALYWTAEPNKRDALMEIPFHKEDLEQVDSYFDTISHKILNKQFEVITPPPREVCQRCDIRYLCSKQGTISL</sequence>
<dbReference type="GO" id="GO:0043138">
    <property type="term" value="F:3'-5' DNA helicase activity"/>
    <property type="evidence" value="ECO:0007669"/>
    <property type="project" value="UniProtKB-EC"/>
</dbReference>
<dbReference type="GO" id="GO:0005524">
    <property type="term" value="F:ATP binding"/>
    <property type="evidence" value="ECO:0007669"/>
    <property type="project" value="UniProtKB-UniRule"/>
</dbReference>
<evidence type="ECO:0000256" key="10">
    <source>
        <dbReference type="ARBA" id="ARBA00023204"/>
    </source>
</evidence>
<keyword evidence="9" id="KW-0238">DNA-binding</keyword>
<evidence type="ECO:0000256" key="9">
    <source>
        <dbReference type="ARBA" id="ARBA00023125"/>
    </source>
</evidence>
<keyword evidence="11" id="KW-0413">Isomerase</keyword>
<dbReference type="GO" id="GO:0003677">
    <property type="term" value="F:DNA binding"/>
    <property type="evidence" value="ECO:0007669"/>
    <property type="project" value="UniProtKB-KW"/>
</dbReference>
<evidence type="ECO:0000256" key="6">
    <source>
        <dbReference type="ARBA" id="ARBA00022806"/>
    </source>
</evidence>
<organism evidence="18 19">
    <name type="scientific">Dictyobacter aurantiacus</name>
    <dbReference type="NCBI Taxonomy" id="1936993"/>
    <lineage>
        <taxon>Bacteria</taxon>
        <taxon>Bacillati</taxon>
        <taxon>Chloroflexota</taxon>
        <taxon>Ktedonobacteria</taxon>
        <taxon>Ktedonobacterales</taxon>
        <taxon>Dictyobacteraceae</taxon>
        <taxon>Dictyobacter</taxon>
    </lineage>
</organism>
<keyword evidence="8 15" id="KW-0067">ATP-binding</keyword>
<dbReference type="GO" id="GO:0000725">
    <property type="term" value="P:recombinational repair"/>
    <property type="evidence" value="ECO:0007669"/>
    <property type="project" value="TreeGrafter"/>
</dbReference>
<feature type="binding site" evidence="15">
    <location>
        <begin position="37"/>
        <end position="44"/>
    </location>
    <ligand>
        <name>ATP</name>
        <dbReference type="ChEBI" id="CHEBI:30616"/>
    </ligand>
</feature>
<evidence type="ECO:0000256" key="7">
    <source>
        <dbReference type="ARBA" id="ARBA00022839"/>
    </source>
</evidence>
<evidence type="ECO:0000256" key="1">
    <source>
        <dbReference type="ARBA" id="ARBA00009922"/>
    </source>
</evidence>
<keyword evidence="10" id="KW-0234">DNA repair</keyword>
<evidence type="ECO:0000256" key="13">
    <source>
        <dbReference type="ARBA" id="ARBA00034808"/>
    </source>
</evidence>
<dbReference type="EC" id="5.6.2.4" evidence="13"/>
<comment type="catalytic activity">
    <reaction evidence="14">
        <text>ATP + H2O = ADP + phosphate + H(+)</text>
        <dbReference type="Rhea" id="RHEA:13065"/>
        <dbReference type="ChEBI" id="CHEBI:15377"/>
        <dbReference type="ChEBI" id="CHEBI:15378"/>
        <dbReference type="ChEBI" id="CHEBI:30616"/>
        <dbReference type="ChEBI" id="CHEBI:43474"/>
        <dbReference type="ChEBI" id="CHEBI:456216"/>
        <dbReference type="EC" id="5.6.2.4"/>
    </reaction>
</comment>
<dbReference type="InterPro" id="IPR000212">
    <property type="entry name" value="DNA_helicase_UvrD/REP"/>
</dbReference>
<keyword evidence="7" id="KW-0269">Exonuclease</keyword>